<dbReference type="GO" id="GO:0015740">
    <property type="term" value="P:C4-dicarboxylate transport"/>
    <property type="evidence" value="ECO:0007669"/>
    <property type="project" value="TreeGrafter"/>
</dbReference>
<keyword evidence="2 9" id="KW-0813">Transport</keyword>
<protein>
    <recommendedName>
        <fullName evidence="9">TRAP transporter small permease protein</fullName>
    </recommendedName>
</protein>
<dbReference type="GO" id="GO:0005886">
    <property type="term" value="C:plasma membrane"/>
    <property type="evidence" value="ECO:0007669"/>
    <property type="project" value="UniProtKB-SubCell"/>
</dbReference>
<evidence type="ECO:0000256" key="7">
    <source>
        <dbReference type="ARBA" id="ARBA00023136"/>
    </source>
</evidence>
<keyword evidence="7 9" id="KW-0472">Membrane</keyword>
<keyword evidence="5 9" id="KW-0812">Transmembrane</keyword>
<proteinExistence type="inferred from homology"/>
<comment type="subunit">
    <text evidence="9">The complex comprises the extracytoplasmic solute receptor protein and the two transmembrane proteins.</text>
</comment>
<dbReference type="Proteomes" id="UP000269692">
    <property type="component" value="Unassembled WGS sequence"/>
</dbReference>
<comment type="similarity">
    <text evidence="8 9">Belongs to the TRAP transporter small permease family.</text>
</comment>
<dbReference type="InterPro" id="IPR007387">
    <property type="entry name" value="TRAP_DctQ"/>
</dbReference>
<accession>A0A3L6ZYK2</accession>
<evidence type="ECO:0000313" key="11">
    <source>
        <dbReference type="EMBL" id="RLP72818.1"/>
    </source>
</evidence>
<dbReference type="EMBL" id="RCTF01000024">
    <property type="protein sequence ID" value="RLP72818.1"/>
    <property type="molecule type" value="Genomic_DNA"/>
</dbReference>
<dbReference type="OrthoDB" id="7159137at2"/>
<keyword evidence="12" id="KW-1185">Reference proteome</keyword>
<evidence type="ECO:0000256" key="2">
    <source>
        <dbReference type="ARBA" id="ARBA00022448"/>
    </source>
</evidence>
<dbReference type="PANTHER" id="PTHR35011:SF10">
    <property type="entry name" value="TRAP TRANSPORTER SMALL PERMEASE PROTEIN"/>
    <property type="match status" value="1"/>
</dbReference>
<comment type="caution">
    <text evidence="11">The sequence shown here is derived from an EMBL/GenBank/DDBJ whole genome shotgun (WGS) entry which is preliminary data.</text>
</comment>
<gene>
    <name evidence="11" type="ORF">D9R14_21020</name>
</gene>
<dbReference type="InterPro" id="IPR055348">
    <property type="entry name" value="DctQ"/>
</dbReference>
<evidence type="ECO:0000256" key="8">
    <source>
        <dbReference type="ARBA" id="ARBA00038436"/>
    </source>
</evidence>
<evidence type="ECO:0000259" key="10">
    <source>
        <dbReference type="Pfam" id="PF04290"/>
    </source>
</evidence>
<evidence type="ECO:0000256" key="3">
    <source>
        <dbReference type="ARBA" id="ARBA00022475"/>
    </source>
</evidence>
<sequence length="174" mass="18334">METFARLVDRAGTVMAGAAALCLLGAILAVSWMVFWRAIGGVNSWELETSIYLAVAAVFLASPFTLRTNGHIGMELLDATLSDGARRKLALVGNVLGFVVCAYLAYVGLELTLRAYASGEKVLGVWTPYLWPKYATMPLGLGVTALQYIVAIARLRQPGPAAAEAASEAPGGVS</sequence>
<feature type="domain" description="Tripartite ATP-independent periplasmic transporters DctQ component" evidence="10">
    <location>
        <begin position="27"/>
        <end position="155"/>
    </location>
</feature>
<feature type="transmembrane region" description="Helical" evidence="9">
    <location>
        <begin position="51"/>
        <end position="68"/>
    </location>
</feature>
<dbReference type="RefSeq" id="WP_121625326.1">
    <property type="nucleotide sequence ID" value="NZ_JACIIW010000013.1"/>
</dbReference>
<evidence type="ECO:0000256" key="5">
    <source>
        <dbReference type="ARBA" id="ARBA00022692"/>
    </source>
</evidence>
<dbReference type="AlphaFoldDB" id="A0A3L6ZYK2"/>
<reference evidence="11 12" key="1">
    <citation type="submission" date="2018-10" db="EMBL/GenBank/DDBJ databases">
        <title>Xanthobacter tagetidis genome sequencing and assembly.</title>
        <authorList>
            <person name="Maclea K.S."/>
            <person name="Goen A.E."/>
            <person name="Fatima S.A."/>
        </authorList>
    </citation>
    <scope>NUCLEOTIDE SEQUENCE [LARGE SCALE GENOMIC DNA]</scope>
    <source>
        <strain evidence="11 12">ATCC 700314</strain>
    </source>
</reference>
<feature type="transmembrane region" description="Helical" evidence="9">
    <location>
        <begin position="12"/>
        <end position="39"/>
    </location>
</feature>
<evidence type="ECO:0000256" key="6">
    <source>
        <dbReference type="ARBA" id="ARBA00022989"/>
    </source>
</evidence>
<dbReference type="Pfam" id="PF04290">
    <property type="entry name" value="DctQ"/>
    <property type="match status" value="1"/>
</dbReference>
<feature type="transmembrane region" description="Helical" evidence="9">
    <location>
        <begin position="89"/>
        <end position="109"/>
    </location>
</feature>
<feature type="transmembrane region" description="Helical" evidence="9">
    <location>
        <begin position="129"/>
        <end position="150"/>
    </location>
</feature>
<organism evidence="11 12">
    <name type="scientific">Xanthobacter tagetidis</name>
    <dbReference type="NCBI Taxonomy" id="60216"/>
    <lineage>
        <taxon>Bacteria</taxon>
        <taxon>Pseudomonadati</taxon>
        <taxon>Pseudomonadota</taxon>
        <taxon>Alphaproteobacteria</taxon>
        <taxon>Hyphomicrobiales</taxon>
        <taxon>Xanthobacteraceae</taxon>
        <taxon>Xanthobacter</taxon>
    </lineage>
</organism>
<comment type="function">
    <text evidence="9">Part of the tripartite ATP-independent periplasmic (TRAP) transport system.</text>
</comment>
<evidence type="ECO:0000313" key="12">
    <source>
        <dbReference type="Proteomes" id="UP000269692"/>
    </source>
</evidence>
<keyword evidence="6 9" id="KW-1133">Transmembrane helix</keyword>
<keyword evidence="4 9" id="KW-0997">Cell inner membrane</keyword>
<evidence type="ECO:0000256" key="4">
    <source>
        <dbReference type="ARBA" id="ARBA00022519"/>
    </source>
</evidence>
<dbReference type="PANTHER" id="PTHR35011">
    <property type="entry name" value="2,3-DIKETO-L-GULONATE TRAP TRANSPORTER SMALL PERMEASE PROTEIN YIAM"/>
    <property type="match status" value="1"/>
</dbReference>
<comment type="subcellular location">
    <subcellularLocation>
        <location evidence="1 9">Cell inner membrane</location>
        <topology evidence="1 9">Multi-pass membrane protein</topology>
    </subcellularLocation>
</comment>
<name>A0A3L6ZYK2_9HYPH</name>
<evidence type="ECO:0000256" key="1">
    <source>
        <dbReference type="ARBA" id="ARBA00004429"/>
    </source>
</evidence>
<keyword evidence="3" id="KW-1003">Cell membrane</keyword>
<evidence type="ECO:0000256" key="9">
    <source>
        <dbReference type="RuleBase" id="RU369079"/>
    </source>
</evidence>
<dbReference type="GO" id="GO:0022857">
    <property type="term" value="F:transmembrane transporter activity"/>
    <property type="evidence" value="ECO:0007669"/>
    <property type="project" value="UniProtKB-UniRule"/>
</dbReference>